<dbReference type="Gene3D" id="3.40.50.2300">
    <property type="match status" value="1"/>
</dbReference>
<proteinExistence type="predicted"/>
<gene>
    <name evidence="1" type="ORF">A1507_05130</name>
</gene>
<dbReference type="InterPro" id="IPR011006">
    <property type="entry name" value="CheY-like_superfamily"/>
</dbReference>
<dbReference type="OrthoDB" id="5570546at2"/>
<dbReference type="RefSeq" id="WP_064039161.1">
    <property type="nucleotide sequence ID" value="NZ_LUUJ01000033.1"/>
</dbReference>
<evidence type="ECO:0000313" key="2">
    <source>
        <dbReference type="Proteomes" id="UP000077857"/>
    </source>
</evidence>
<accession>A0A177NSN4</accession>
<reference evidence="1 2" key="1">
    <citation type="submission" date="2016-03" db="EMBL/GenBank/DDBJ databases">
        <authorList>
            <person name="Ploux O."/>
        </authorList>
    </citation>
    <scope>NUCLEOTIDE SEQUENCE [LARGE SCALE GENOMIC DNA]</scope>
    <source>
        <strain evidence="1 2">R-45378</strain>
    </source>
</reference>
<organism evidence="1 2">
    <name type="scientific">Methylomonas koyamae</name>
    <dbReference type="NCBI Taxonomy" id="702114"/>
    <lineage>
        <taxon>Bacteria</taxon>
        <taxon>Pseudomonadati</taxon>
        <taxon>Pseudomonadota</taxon>
        <taxon>Gammaproteobacteria</taxon>
        <taxon>Methylococcales</taxon>
        <taxon>Methylococcaceae</taxon>
        <taxon>Methylomonas</taxon>
    </lineage>
</organism>
<evidence type="ECO:0000313" key="1">
    <source>
        <dbReference type="EMBL" id="OAI20293.1"/>
    </source>
</evidence>
<dbReference type="AlphaFoldDB" id="A0A177NSN4"/>
<sequence length="140" mass="14929">MKIHVIDNAGQIEPLLLMAEAEVAFYIDEIRALNAAEQDKPGLILLNYALRGADTAEYTGLLLSASPASNIVIIGDDLATEQVVNCIMAGAKGYQNSGSLAVYINRMIRAVAAGEAWLSRKLVASLLDAVHKNYAGQDAL</sequence>
<name>A0A177NSN4_9GAMM</name>
<protein>
    <recommendedName>
        <fullName evidence="3">Response regulatory domain-containing protein</fullName>
    </recommendedName>
</protein>
<dbReference type="Proteomes" id="UP000077857">
    <property type="component" value="Unassembled WGS sequence"/>
</dbReference>
<dbReference type="EMBL" id="LUUJ01000033">
    <property type="protein sequence ID" value="OAI20293.1"/>
    <property type="molecule type" value="Genomic_DNA"/>
</dbReference>
<dbReference type="SUPFAM" id="SSF52172">
    <property type="entry name" value="CheY-like"/>
    <property type="match status" value="1"/>
</dbReference>
<comment type="caution">
    <text evidence="1">The sequence shown here is derived from an EMBL/GenBank/DDBJ whole genome shotgun (WGS) entry which is preliminary data.</text>
</comment>
<evidence type="ECO:0008006" key="3">
    <source>
        <dbReference type="Google" id="ProtNLM"/>
    </source>
</evidence>